<comment type="caution">
    <text evidence="1">The sequence shown here is derived from an EMBL/GenBank/DDBJ whole genome shotgun (WGS) entry which is preliminary data.</text>
</comment>
<gene>
    <name evidence="1" type="ORF">ACFQZP_50745</name>
</gene>
<evidence type="ECO:0000313" key="2">
    <source>
        <dbReference type="Proteomes" id="UP001596957"/>
    </source>
</evidence>
<evidence type="ECO:0000313" key="1">
    <source>
        <dbReference type="EMBL" id="MFD0289724.1"/>
    </source>
</evidence>
<dbReference type="Proteomes" id="UP001596957">
    <property type="component" value="Unassembled WGS sequence"/>
</dbReference>
<organism evidence="1 2">
    <name type="scientific">Streptomyces lutosisoli</name>
    <dbReference type="NCBI Taxonomy" id="2665721"/>
    <lineage>
        <taxon>Bacteria</taxon>
        <taxon>Bacillati</taxon>
        <taxon>Actinomycetota</taxon>
        <taxon>Actinomycetes</taxon>
        <taxon>Kitasatosporales</taxon>
        <taxon>Streptomycetaceae</taxon>
        <taxon>Streptomyces</taxon>
    </lineage>
</organism>
<keyword evidence="2" id="KW-1185">Reference proteome</keyword>
<reference evidence="2" key="1">
    <citation type="journal article" date="2019" name="Int. J. Syst. Evol. Microbiol.">
        <title>The Global Catalogue of Microorganisms (GCM) 10K type strain sequencing project: providing services to taxonomists for standard genome sequencing and annotation.</title>
        <authorList>
            <consortium name="The Broad Institute Genomics Platform"/>
            <consortium name="The Broad Institute Genome Sequencing Center for Infectious Disease"/>
            <person name="Wu L."/>
            <person name="Ma J."/>
        </authorList>
    </citation>
    <scope>NUCLEOTIDE SEQUENCE [LARGE SCALE GENOMIC DNA]</scope>
    <source>
        <strain evidence="2">CGMCC 4.7198</strain>
    </source>
</reference>
<protein>
    <submittedName>
        <fullName evidence="1">Uncharacterized protein</fullName>
    </submittedName>
</protein>
<name>A0ABW2W421_9ACTN</name>
<proteinExistence type="predicted"/>
<dbReference type="RefSeq" id="WP_381263583.1">
    <property type="nucleotide sequence ID" value="NZ_JBHTBI010000080.1"/>
</dbReference>
<sequence>MVFMVPPTPQDVIDAWADMTTWVQDTLPVQAQQQSLPVASYDAGDIGACSAFNTAGSPVGWGSDGDATITLTSLKIASMSGVKIQTAAAVDDTTVHLPLSFSQLEISGNYSYGQPCAEYDLGKKTDTATSSGHGAVAQTITNNSLYYVAKLGDTLTISSVVVNGALTVTINPDSGGMPSWLEAIGSFFSTFKETDALRSTLQNVFLTADFSKTMIALINQRTGGGT</sequence>
<accession>A0ABW2W421</accession>
<dbReference type="EMBL" id="JBHTEC010000011">
    <property type="protein sequence ID" value="MFD0289724.1"/>
    <property type="molecule type" value="Genomic_DNA"/>
</dbReference>